<evidence type="ECO:0000256" key="1">
    <source>
        <dbReference type="ARBA" id="ARBA00022801"/>
    </source>
</evidence>
<dbReference type="InterPro" id="IPR042000">
    <property type="entry name" value="Sortase_D_2"/>
</dbReference>
<keyword evidence="3" id="KW-0472">Membrane</keyword>
<protein>
    <submittedName>
        <fullName evidence="4">Sortase family protein</fullName>
    </submittedName>
</protein>
<name>A0A1D9P2B3_9FIRM</name>
<proteinExistence type="predicted"/>
<dbReference type="CDD" id="cd06166">
    <property type="entry name" value="Sortase_D_2"/>
    <property type="match status" value="1"/>
</dbReference>
<dbReference type="AlphaFoldDB" id="A0A1D9P2B3"/>
<dbReference type="InterPro" id="IPR023365">
    <property type="entry name" value="Sortase_dom-sf"/>
</dbReference>
<dbReference type="KEGG" id="bhu:bhn_I1301"/>
<dbReference type="Gene3D" id="2.40.260.10">
    <property type="entry name" value="Sortase"/>
    <property type="match status" value="1"/>
</dbReference>
<gene>
    <name evidence="4" type="ORF">bhn_I1301</name>
</gene>
<feature type="active site" description="Acyl-thioester intermediate" evidence="2">
    <location>
        <position position="186"/>
    </location>
</feature>
<evidence type="ECO:0000313" key="4">
    <source>
        <dbReference type="EMBL" id="AOZ96335.1"/>
    </source>
</evidence>
<evidence type="ECO:0000256" key="2">
    <source>
        <dbReference type="PIRSR" id="PIRSR605754-1"/>
    </source>
</evidence>
<dbReference type="InterPro" id="IPR005754">
    <property type="entry name" value="Sortase"/>
</dbReference>
<evidence type="ECO:0000256" key="3">
    <source>
        <dbReference type="SAM" id="Phobius"/>
    </source>
</evidence>
<dbReference type="SUPFAM" id="SSF63817">
    <property type="entry name" value="Sortase"/>
    <property type="match status" value="1"/>
</dbReference>
<keyword evidence="3" id="KW-1133">Transmembrane helix</keyword>
<organism evidence="4 5">
    <name type="scientific">Butyrivibrio hungatei</name>
    <dbReference type="NCBI Taxonomy" id="185008"/>
    <lineage>
        <taxon>Bacteria</taxon>
        <taxon>Bacillati</taxon>
        <taxon>Bacillota</taxon>
        <taxon>Clostridia</taxon>
        <taxon>Lachnospirales</taxon>
        <taxon>Lachnospiraceae</taxon>
        <taxon>Butyrivibrio</taxon>
    </lineage>
</organism>
<evidence type="ECO:0000313" key="5">
    <source>
        <dbReference type="Proteomes" id="UP000179284"/>
    </source>
</evidence>
<dbReference type="OrthoDB" id="154054at2"/>
<keyword evidence="5" id="KW-1185">Reference proteome</keyword>
<keyword evidence="3" id="KW-0812">Transmembrane</keyword>
<feature type="transmembrane region" description="Helical" evidence="3">
    <location>
        <begin position="12"/>
        <end position="34"/>
    </location>
</feature>
<dbReference type="Proteomes" id="UP000179284">
    <property type="component" value="Chromosome I"/>
</dbReference>
<dbReference type="GO" id="GO:0016787">
    <property type="term" value="F:hydrolase activity"/>
    <property type="evidence" value="ECO:0007669"/>
    <property type="project" value="UniProtKB-KW"/>
</dbReference>
<dbReference type="EMBL" id="CP017831">
    <property type="protein sequence ID" value="AOZ96335.1"/>
    <property type="molecule type" value="Genomic_DNA"/>
</dbReference>
<keyword evidence="1" id="KW-0378">Hydrolase</keyword>
<feature type="active site" description="Proton donor/acceptor" evidence="2">
    <location>
        <position position="125"/>
    </location>
</feature>
<dbReference type="NCBIfam" id="TIGR01076">
    <property type="entry name" value="sortase_fam"/>
    <property type="match status" value="1"/>
</dbReference>
<accession>A0A1D9P2B3</accession>
<sequence length="204" mass="23123">MKRNKFVRFLGFVLMVIGVLVLVTSITVNTFQYLTKLEAINSFNEDDTWEKIEDTEDIVSSEGENSEEEAPIFGSKINYLVRIPKIDSVEPVSEGTSKEALANSLGHDTSTVNPGEKGNCVIAGHRNYTFGKFFNRLDEVEIGDMIYVDTHEETYTYKVKEIKVVEPEDVSILENTEEEILTLYTCTPIYIATHRLVVIAERVE</sequence>
<dbReference type="Pfam" id="PF04203">
    <property type="entry name" value="Sortase"/>
    <property type="match status" value="1"/>
</dbReference>
<reference evidence="5" key="1">
    <citation type="submission" date="2016-10" db="EMBL/GenBank/DDBJ databases">
        <title>The complete genome sequence of the rumen bacterium Butyrivibrio hungatei MB2003.</title>
        <authorList>
            <person name="Palevich N."/>
            <person name="Kelly W.J."/>
            <person name="Leahy S.C."/>
            <person name="Altermann E."/>
            <person name="Rakonjac J."/>
            <person name="Attwood G.T."/>
        </authorList>
    </citation>
    <scope>NUCLEOTIDE SEQUENCE [LARGE SCALE GENOMIC DNA]</scope>
    <source>
        <strain evidence="5">MB2003</strain>
    </source>
</reference>
<dbReference type="RefSeq" id="WP_071176034.1">
    <property type="nucleotide sequence ID" value="NZ_CP017831.1"/>
</dbReference>